<dbReference type="Proteomes" id="UP001589755">
    <property type="component" value="Unassembled WGS sequence"/>
</dbReference>
<accession>A0ABV6D9D5</accession>
<dbReference type="RefSeq" id="WP_378074670.1">
    <property type="nucleotide sequence ID" value="NZ_JBHLXD010000019.1"/>
</dbReference>
<sequence>MVANGSPGKATAVSVGQPPSMGAEAMVARAVDKPGTVEAADMPVLHRSSRPQEGTA</sequence>
<keyword evidence="3" id="KW-1185">Reference proteome</keyword>
<reference evidence="2 3" key="1">
    <citation type="submission" date="2024-09" db="EMBL/GenBank/DDBJ databases">
        <authorList>
            <person name="Sun Q."/>
            <person name="Mori K."/>
        </authorList>
    </citation>
    <scope>NUCLEOTIDE SEQUENCE [LARGE SCALE GENOMIC DNA]</scope>
    <source>
        <strain evidence="2 3">CCM 8543</strain>
    </source>
</reference>
<dbReference type="EMBL" id="JBHLXD010000019">
    <property type="protein sequence ID" value="MFC0209261.1"/>
    <property type="molecule type" value="Genomic_DNA"/>
</dbReference>
<evidence type="ECO:0000313" key="2">
    <source>
        <dbReference type="EMBL" id="MFC0209261.1"/>
    </source>
</evidence>
<organism evidence="2 3">
    <name type="scientific">Chelativorans intermedius</name>
    <dbReference type="NCBI Taxonomy" id="515947"/>
    <lineage>
        <taxon>Bacteria</taxon>
        <taxon>Pseudomonadati</taxon>
        <taxon>Pseudomonadota</taxon>
        <taxon>Alphaproteobacteria</taxon>
        <taxon>Hyphomicrobiales</taxon>
        <taxon>Phyllobacteriaceae</taxon>
        <taxon>Chelativorans</taxon>
    </lineage>
</organism>
<name>A0ABV6D9D5_9HYPH</name>
<protein>
    <submittedName>
        <fullName evidence="2">Uncharacterized protein</fullName>
    </submittedName>
</protein>
<gene>
    <name evidence="2" type="ORF">ACFFJ2_12720</name>
</gene>
<feature type="region of interest" description="Disordered" evidence="1">
    <location>
        <begin position="37"/>
        <end position="56"/>
    </location>
</feature>
<proteinExistence type="predicted"/>
<comment type="caution">
    <text evidence="2">The sequence shown here is derived from an EMBL/GenBank/DDBJ whole genome shotgun (WGS) entry which is preliminary data.</text>
</comment>
<evidence type="ECO:0000256" key="1">
    <source>
        <dbReference type="SAM" id="MobiDB-lite"/>
    </source>
</evidence>
<evidence type="ECO:0000313" key="3">
    <source>
        <dbReference type="Proteomes" id="UP001589755"/>
    </source>
</evidence>